<accession>A0ABQ5A7X9</accession>
<reference evidence="1" key="1">
    <citation type="journal article" date="2022" name="Int. J. Mol. Sci.">
        <title>Draft Genome of Tanacetum Coccineum: Genomic Comparison of Closely Related Tanacetum-Family Plants.</title>
        <authorList>
            <person name="Yamashiro T."/>
            <person name="Shiraishi A."/>
            <person name="Nakayama K."/>
            <person name="Satake H."/>
        </authorList>
    </citation>
    <scope>NUCLEOTIDE SEQUENCE</scope>
</reference>
<dbReference type="Proteomes" id="UP001151760">
    <property type="component" value="Unassembled WGS sequence"/>
</dbReference>
<gene>
    <name evidence="1" type="ORF">Tco_0819914</name>
</gene>
<keyword evidence="2" id="KW-1185">Reference proteome</keyword>
<comment type="caution">
    <text evidence="1">The sequence shown here is derived from an EMBL/GenBank/DDBJ whole genome shotgun (WGS) entry which is preliminary data.</text>
</comment>
<reference evidence="1" key="2">
    <citation type="submission" date="2022-01" db="EMBL/GenBank/DDBJ databases">
        <authorList>
            <person name="Yamashiro T."/>
            <person name="Shiraishi A."/>
            <person name="Satake H."/>
            <person name="Nakayama K."/>
        </authorList>
    </citation>
    <scope>NUCLEOTIDE SEQUENCE</scope>
</reference>
<organism evidence="1 2">
    <name type="scientific">Tanacetum coccineum</name>
    <dbReference type="NCBI Taxonomy" id="301880"/>
    <lineage>
        <taxon>Eukaryota</taxon>
        <taxon>Viridiplantae</taxon>
        <taxon>Streptophyta</taxon>
        <taxon>Embryophyta</taxon>
        <taxon>Tracheophyta</taxon>
        <taxon>Spermatophyta</taxon>
        <taxon>Magnoliopsida</taxon>
        <taxon>eudicotyledons</taxon>
        <taxon>Gunneridae</taxon>
        <taxon>Pentapetalae</taxon>
        <taxon>asterids</taxon>
        <taxon>campanulids</taxon>
        <taxon>Asterales</taxon>
        <taxon>Asteraceae</taxon>
        <taxon>Asteroideae</taxon>
        <taxon>Anthemideae</taxon>
        <taxon>Anthemidinae</taxon>
        <taxon>Tanacetum</taxon>
    </lineage>
</organism>
<evidence type="ECO:0000313" key="2">
    <source>
        <dbReference type="Proteomes" id="UP001151760"/>
    </source>
</evidence>
<sequence>MFGFRYGLKTFANPDEIRLLRTMEISHLFNPSTVAFASPVVVKSCAMSTFGDANSSTRPSIMYRATPMPTIVATAIDDA</sequence>
<protein>
    <submittedName>
        <fullName evidence="1">Uncharacterized protein</fullName>
    </submittedName>
</protein>
<name>A0ABQ5A7X9_9ASTR</name>
<proteinExistence type="predicted"/>
<dbReference type="EMBL" id="BQNB010012067">
    <property type="protein sequence ID" value="GJS98744.1"/>
    <property type="molecule type" value="Genomic_DNA"/>
</dbReference>
<evidence type="ECO:0000313" key="1">
    <source>
        <dbReference type="EMBL" id="GJS98744.1"/>
    </source>
</evidence>